<sequence length="112" mass="12305">MAISRVGKTAGSDLITMNGQRKKQLLNQRHGPMEAIDRENYGSPFHQARSHRFCMRSFADSKGQSSGKEPGHQARSQALTLSFLLLGCTSRGRGGHGNDDQWGIAGRKCSKF</sequence>
<reference evidence="2" key="1">
    <citation type="submission" date="2022-11" db="EMBL/GenBank/DDBJ databases">
        <authorList>
            <person name="Hyden B.L."/>
            <person name="Feng K."/>
            <person name="Yates T."/>
            <person name="Jawdy S."/>
            <person name="Smart L.B."/>
            <person name="Muchero W."/>
        </authorList>
    </citation>
    <scope>NUCLEOTIDE SEQUENCE</scope>
    <source>
        <tissue evidence="2">Shoot tip</tissue>
    </source>
</reference>
<keyword evidence="3" id="KW-1185">Reference proteome</keyword>
<organism evidence="2 3">
    <name type="scientific">Salix viminalis</name>
    <name type="common">Common osier</name>
    <name type="synonym">Basket willow</name>
    <dbReference type="NCBI Taxonomy" id="40686"/>
    <lineage>
        <taxon>Eukaryota</taxon>
        <taxon>Viridiplantae</taxon>
        <taxon>Streptophyta</taxon>
        <taxon>Embryophyta</taxon>
        <taxon>Tracheophyta</taxon>
        <taxon>Spermatophyta</taxon>
        <taxon>Magnoliopsida</taxon>
        <taxon>eudicotyledons</taxon>
        <taxon>Gunneridae</taxon>
        <taxon>Pentapetalae</taxon>
        <taxon>rosids</taxon>
        <taxon>fabids</taxon>
        <taxon>Malpighiales</taxon>
        <taxon>Salicaceae</taxon>
        <taxon>Saliceae</taxon>
        <taxon>Salix</taxon>
    </lineage>
</organism>
<protein>
    <submittedName>
        <fullName evidence="2">Uncharacterized protein</fullName>
    </submittedName>
</protein>
<comment type="caution">
    <text evidence="2">The sequence shown here is derived from an EMBL/GenBank/DDBJ whole genome shotgun (WGS) entry which is preliminary data.</text>
</comment>
<gene>
    <name evidence="2" type="ORF">OIU85_014106</name>
</gene>
<accession>A0A9Q0NN37</accession>
<dbReference type="AlphaFoldDB" id="A0A9Q0NN37"/>
<proteinExistence type="predicted"/>
<feature type="region of interest" description="Disordered" evidence="1">
    <location>
        <begin position="1"/>
        <end position="24"/>
    </location>
</feature>
<dbReference type="Proteomes" id="UP001151529">
    <property type="component" value="Chromosome 12"/>
</dbReference>
<evidence type="ECO:0000313" key="2">
    <source>
        <dbReference type="EMBL" id="KAJ6672831.1"/>
    </source>
</evidence>
<dbReference type="EMBL" id="JAPFFL010000018">
    <property type="protein sequence ID" value="KAJ6672831.1"/>
    <property type="molecule type" value="Genomic_DNA"/>
</dbReference>
<evidence type="ECO:0000256" key="1">
    <source>
        <dbReference type="SAM" id="MobiDB-lite"/>
    </source>
</evidence>
<name>A0A9Q0NN37_SALVM</name>
<evidence type="ECO:0000313" key="3">
    <source>
        <dbReference type="Proteomes" id="UP001151529"/>
    </source>
</evidence>
<reference evidence="2" key="2">
    <citation type="journal article" date="2023" name="Int. J. Mol. Sci.">
        <title>De Novo Assembly and Annotation of 11 Diverse Shrub Willow (Salix) Genomes Reveals Novel Gene Organization in Sex-Linked Regions.</title>
        <authorList>
            <person name="Hyden B."/>
            <person name="Feng K."/>
            <person name="Yates T.B."/>
            <person name="Jawdy S."/>
            <person name="Cereghino C."/>
            <person name="Smart L.B."/>
            <person name="Muchero W."/>
        </authorList>
    </citation>
    <scope>NUCLEOTIDE SEQUENCE [LARGE SCALE GENOMIC DNA]</scope>
    <source>
        <tissue evidence="2">Shoot tip</tissue>
    </source>
</reference>